<keyword evidence="3" id="KW-0813">Transport</keyword>
<organism evidence="16 17">
    <name type="scientific">Castanea mollissima</name>
    <name type="common">Chinese chestnut</name>
    <dbReference type="NCBI Taxonomy" id="60419"/>
    <lineage>
        <taxon>Eukaryota</taxon>
        <taxon>Viridiplantae</taxon>
        <taxon>Streptophyta</taxon>
        <taxon>Embryophyta</taxon>
        <taxon>Tracheophyta</taxon>
        <taxon>Spermatophyta</taxon>
        <taxon>Magnoliopsida</taxon>
        <taxon>eudicotyledons</taxon>
        <taxon>Gunneridae</taxon>
        <taxon>Pentapetalae</taxon>
        <taxon>rosids</taxon>
        <taxon>fabids</taxon>
        <taxon>Fagales</taxon>
        <taxon>Fagaceae</taxon>
        <taxon>Castanea</taxon>
    </lineage>
</organism>
<reference evidence="16" key="1">
    <citation type="submission" date="2020-03" db="EMBL/GenBank/DDBJ databases">
        <title>Castanea mollissima Vanexum genome sequencing.</title>
        <authorList>
            <person name="Staton M."/>
        </authorList>
    </citation>
    <scope>NUCLEOTIDE SEQUENCE</scope>
    <source>
        <tissue evidence="16">Leaf</tissue>
    </source>
</reference>
<dbReference type="Pfam" id="PF12352">
    <property type="entry name" value="V-SNARE_C"/>
    <property type="match status" value="1"/>
</dbReference>
<evidence type="ECO:0000256" key="12">
    <source>
        <dbReference type="PROSITE-ProRule" id="PRU00708"/>
    </source>
</evidence>
<dbReference type="EMBL" id="JRKL02000108">
    <property type="protein sequence ID" value="KAF3975057.1"/>
    <property type="molecule type" value="Genomic_DNA"/>
</dbReference>
<dbReference type="GO" id="GO:0009451">
    <property type="term" value="P:RNA modification"/>
    <property type="evidence" value="ECO:0007669"/>
    <property type="project" value="InterPro"/>
</dbReference>
<dbReference type="PANTHER" id="PTHR47926:SF436">
    <property type="entry name" value="PENTATRICOPEPTIDE REPEAT-CONTAINING PROTEIN ELI1, CHLOROPLASTIC-LIKE ISOFORM X2"/>
    <property type="match status" value="1"/>
</dbReference>
<dbReference type="InterPro" id="IPR032867">
    <property type="entry name" value="DYW_dom"/>
</dbReference>
<dbReference type="AlphaFoldDB" id="A0A8J4VY53"/>
<dbReference type="InterPro" id="IPR038407">
    <property type="entry name" value="v-SNARE_N_sf"/>
</dbReference>
<proteinExistence type="inferred from homology"/>
<keyword evidence="7 13" id="KW-1133">Transmembrane helix</keyword>
<dbReference type="InterPro" id="IPR046848">
    <property type="entry name" value="E_motif"/>
</dbReference>
<evidence type="ECO:0000256" key="7">
    <source>
        <dbReference type="ARBA" id="ARBA00022989"/>
    </source>
</evidence>
<dbReference type="Gene3D" id="1.20.58.400">
    <property type="entry name" value="t-snare proteins"/>
    <property type="match status" value="1"/>
</dbReference>
<dbReference type="InterPro" id="IPR010989">
    <property type="entry name" value="SNARE"/>
</dbReference>
<dbReference type="InterPro" id="IPR002885">
    <property type="entry name" value="PPR_rpt"/>
</dbReference>
<dbReference type="Pfam" id="PF20430">
    <property type="entry name" value="Eplus_motif"/>
    <property type="match status" value="1"/>
</dbReference>
<dbReference type="Gene3D" id="1.25.40.10">
    <property type="entry name" value="Tetratricopeptide repeat domain"/>
    <property type="match status" value="3"/>
</dbReference>
<evidence type="ECO:0000256" key="2">
    <source>
        <dbReference type="ARBA" id="ARBA00006643"/>
    </source>
</evidence>
<dbReference type="FunFam" id="1.25.40.10:FF:000797">
    <property type="entry name" value="Pentatricopeptide repeat-containing protein chloroplastic"/>
    <property type="match status" value="1"/>
</dbReference>
<keyword evidence="5" id="KW-0677">Repeat</keyword>
<dbReference type="SUPFAM" id="SSF47661">
    <property type="entry name" value="t-snare proteins"/>
    <property type="match status" value="1"/>
</dbReference>
<evidence type="ECO:0000256" key="9">
    <source>
        <dbReference type="ARBA" id="ARBA00023136"/>
    </source>
</evidence>
<dbReference type="Pfam" id="PF05008">
    <property type="entry name" value="V-SNARE"/>
    <property type="match status" value="1"/>
</dbReference>
<accession>A0A8J4VY53</accession>
<keyword evidence="6" id="KW-0653">Protein transport</keyword>
<evidence type="ECO:0000256" key="8">
    <source>
        <dbReference type="ARBA" id="ARBA00023054"/>
    </source>
</evidence>
<dbReference type="GO" id="GO:0003723">
    <property type="term" value="F:RNA binding"/>
    <property type="evidence" value="ECO:0007669"/>
    <property type="project" value="InterPro"/>
</dbReference>
<dbReference type="GO" id="GO:0006886">
    <property type="term" value="P:intracellular protein transport"/>
    <property type="evidence" value="ECO:0007669"/>
    <property type="project" value="InterPro"/>
</dbReference>
<evidence type="ECO:0000256" key="1">
    <source>
        <dbReference type="ARBA" id="ARBA00006108"/>
    </source>
</evidence>
<gene>
    <name evidence="16" type="ORF">CMV_001662</name>
</gene>
<dbReference type="InterPro" id="IPR011990">
    <property type="entry name" value="TPR-like_helical_dom_sf"/>
</dbReference>
<dbReference type="Gene3D" id="1.20.5.110">
    <property type="match status" value="1"/>
</dbReference>
<dbReference type="InterPro" id="IPR046849">
    <property type="entry name" value="E2_motif"/>
</dbReference>
<protein>
    <submittedName>
        <fullName evidence="16">Uncharacterized protein</fullName>
    </submittedName>
</protein>
<evidence type="ECO:0000256" key="11">
    <source>
        <dbReference type="ARBA" id="ARBA00061659"/>
    </source>
</evidence>
<name>A0A8J4VY53_9ROSI</name>
<keyword evidence="9 13" id="KW-0472">Membrane</keyword>
<feature type="repeat" description="PPR" evidence="12">
    <location>
        <begin position="492"/>
        <end position="526"/>
    </location>
</feature>
<comment type="subcellular location">
    <subcellularLocation>
        <location evidence="10">Prevacuolar compartment membrane</location>
        <topology evidence="10">Single-pass type IV membrane protein</topology>
    </subcellularLocation>
</comment>
<dbReference type="OrthoDB" id="1688675at2759"/>
<dbReference type="NCBIfam" id="TIGR00756">
    <property type="entry name" value="PPR"/>
    <property type="match status" value="2"/>
</dbReference>
<dbReference type="InterPro" id="IPR046960">
    <property type="entry name" value="PPR_At4g14850-like_plant"/>
</dbReference>
<dbReference type="FunFam" id="1.25.40.10:FF:001087">
    <property type="entry name" value="Pentatricopeptide repeat-containing protein, mitochondrial"/>
    <property type="match status" value="1"/>
</dbReference>
<comment type="caution">
    <text evidence="16">The sequence shown here is derived from an EMBL/GenBank/DDBJ whole genome shotgun (WGS) entry which is preliminary data.</text>
</comment>
<dbReference type="GO" id="GO:0016020">
    <property type="term" value="C:membrane"/>
    <property type="evidence" value="ECO:0007669"/>
    <property type="project" value="InterPro"/>
</dbReference>
<feature type="repeat" description="PPR" evidence="12">
    <location>
        <begin position="626"/>
        <end position="660"/>
    </location>
</feature>
<keyword evidence="17" id="KW-1185">Reference proteome</keyword>
<comment type="similarity">
    <text evidence="1">Belongs to the VTI1 family.</text>
</comment>
<dbReference type="PANTHER" id="PTHR47926">
    <property type="entry name" value="PENTATRICOPEPTIDE REPEAT-CONTAINING PROTEIN"/>
    <property type="match status" value="1"/>
</dbReference>
<dbReference type="SUPFAM" id="SSF58038">
    <property type="entry name" value="SNARE fusion complex"/>
    <property type="match status" value="1"/>
</dbReference>
<dbReference type="PROSITE" id="PS51375">
    <property type="entry name" value="PPR"/>
    <property type="match status" value="3"/>
</dbReference>
<evidence type="ECO:0000313" key="16">
    <source>
        <dbReference type="EMBL" id="KAF3975057.1"/>
    </source>
</evidence>
<dbReference type="Proteomes" id="UP000737018">
    <property type="component" value="Unassembled WGS sequence"/>
</dbReference>
<evidence type="ECO:0000313" key="17">
    <source>
        <dbReference type="Proteomes" id="UP000737018"/>
    </source>
</evidence>
<sequence>MLCHALLSLSSFRKEKRQKLAPASSPISGHLRPDQFNPIFVWKSIRLGTMSEVFEGYERQYCELSANLSRKCTATSALNGEQKKQKVSEIKAGIDEAEALIRKMDLEARSLQPNVKAVLLAKLREYKSDLNNLKTEVKRIVSGNLNAGARDELLESGMADTLTASADQRTRLMTTTERLGKSGDRIKESRRTMLETEELGVSILQDLHSQRQSLLHANNTLHGVDDNIGRSKKILTNMSRRMSRNKWMIGSIIAVLVIAIALILFLIHPSVVRPAGALGFLMHKCDERLCCALPCKAIIWRLATVRLTCMVLSLLALRRSPQNGGAFSLLGFLPPMAFHFRSLLSSPTHSTLTQHFRSLLRACARHSSLNTGKKLHATIIITGLASSPNSFLHNALLHLYSVCGNPTYARKLFDKIPHSQKDTIDWTALMGCYARHWVPRDALFLFVEMGREGVGVDDVAMVCMFKVCARLGDVEFGVQGHGCLVKMGLSASVKACNAVMDMYVKCGMLGEARQVFEEMEERSVVSWTVILDGVVRCEGVGSGRLVFDMMPERNEVAWTIMIVGYVERGFIREGFNLLGEMIFGCGFGLNYVTLCSFLSACAQSGDVVMGRWVHVYALKTMENEMEIMVGTALVDMYAKCGRVNAAYRVFEHMPRRNVVAWNAMLSGLAMHGRGKVVLDIFPRMVEDAKPDKLTFMAVLSSCSHSGLVDEGCQYFHELEAVHGITPTIEHYACVVDLLGRAGRLEEAEILIKKMPMPPNEVVLGSLLGSCSVYGKLELGERVLQELVQMDPQNTEYHILLSNMYALVGKRDKADSLRQILKKRGIRKMPGTSSIHVHGQVHQFCAGDKSHPQITDIYIMLDEMIRRLRVAGYVPNAASQVFSGCDSRVGNVDELEEIEQALFSHSEKLAVCFGLISTRAGSPLYIFKNLRICQDCHSVIKMVSDIYNREIVVRDRNRFHCFKHGSCSCFDYW</sequence>
<dbReference type="InterPro" id="IPR007705">
    <property type="entry name" value="Vesicle_trsprt_v-SNARE_N"/>
</dbReference>
<evidence type="ECO:0000259" key="15">
    <source>
        <dbReference type="Pfam" id="PF14432"/>
    </source>
</evidence>
<dbReference type="Pfam" id="PF01535">
    <property type="entry name" value="PPR"/>
    <property type="match status" value="8"/>
</dbReference>
<evidence type="ECO:0000256" key="10">
    <source>
        <dbReference type="ARBA" id="ARBA00060376"/>
    </source>
</evidence>
<feature type="domain" description="Vesicle transport v-SNARE N-terminal" evidence="14">
    <location>
        <begin position="50"/>
        <end position="139"/>
    </location>
</feature>
<evidence type="ECO:0000256" key="4">
    <source>
        <dbReference type="ARBA" id="ARBA00022692"/>
    </source>
</evidence>
<dbReference type="GO" id="GO:0008270">
    <property type="term" value="F:zinc ion binding"/>
    <property type="evidence" value="ECO:0007669"/>
    <property type="project" value="InterPro"/>
</dbReference>
<evidence type="ECO:0000256" key="6">
    <source>
        <dbReference type="ARBA" id="ARBA00022927"/>
    </source>
</evidence>
<keyword evidence="4 13" id="KW-0812">Transmembrane</keyword>
<dbReference type="FunFam" id="1.20.5.110:FF:000002">
    <property type="entry name" value="Vesicle transport through interaction with t-SNAREsB"/>
    <property type="match status" value="1"/>
</dbReference>
<dbReference type="FunFam" id="1.20.58.400:FF:000001">
    <property type="entry name" value="Vesicle transport through interaction with t-SNAREs homolog 1A"/>
    <property type="match status" value="1"/>
</dbReference>
<dbReference type="GO" id="GO:0005768">
    <property type="term" value="C:endosome"/>
    <property type="evidence" value="ECO:0007669"/>
    <property type="project" value="UniProtKB-ARBA"/>
</dbReference>
<dbReference type="Pfam" id="PF14432">
    <property type="entry name" value="DYW_deaminase"/>
    <property type="match status" value="1"/>
</dbReference>
<feature type="domain" description="DYW" evidence="15">
    <location>
        <begin position="890"/>
        <end position="972"/>
    </location>
</feature>
<evidence type="ECO:0000256" key="3">
    <source>
        <dbReference type="ARBA" id="ARBA00022448"/>
    </source>
</evidence>
<feature type="repeat" description="PPR" evidence="12">
    <location>
        <begin position="422"/>
        <end position="456"/>
    </location>
</feature>
<dbReference type="Pfam" id="PF20431">
    <property type="entry name" value="E_motif"/>
    <property type="match status" value="1"/>
</dbReference>
<comment type="similarity">
    <text evidence="11">Belongs to the PPR family. PCMP-E subfamily.</text>
</comment>
<feature type="transmembrane region" description="Helical" evidence="13">
    <location>
        <begin position="247"/>
        <end position="267"/>
    </location>
</feature>
<comment type="similarity">
    <text evidence="2">Belongs to the PPR family. PCMP-H subfamily.</text>
</comment>
<dbReference type="GO" id="GO:0016192">
    <property type="term" value="P:vesicle-mediated transport"/>
    <property type="evidence" value="ECO:0007669"/>
    <property type="project" value="InterPro"/>
</dbReference>
<evidence type="ECO:0000256" key="13">
    <source>
        <dbReference type="SAM" id="Phobius"/>
    </source>
</evidence>
<evidence type="ECO:0000259" key="14">
    <source>
        <dbReference type="Pfam" id="PF05008"/>
    </source>
</evidence>
<keyword evidence="8" id="KW-0175">Coiled coil</keyword>
<evidence type="ECO:0000256" key="5">
    <source>
        <dbReference type="ARBA" id="ARBA00022737"/>
    </source>
</evidence>
<dbReference type="CDD" id="cd15862">
    <property type="entry name" value="SNARE_Vti1"/>
    <property type="match status" value="1"/>
</dbReference>